<feature type="domain" description="SnoaL-like" evidence="1">
    <location>
        <begin position="11"/>
        <end position="113"/>
    </location>
</feature>
<reference evidence="2 3" key="1">
    <citation type="journal article" date="2019" name="ACS Chem. Biol.">
        <title>Identification and Mobilization of a Cryptic Antibiotic Biosynthesis Gene Locus from a Human-Pathogenic Nocardia Isolate.</title>
        <authorList>
            <person name="Herisse M."/>
            <person name="Ishida K."/>
            <person name="Porter J.L."/>
            <person name="Howden B."/>
            <person name="Hertweck C."/>
            <person name="Stinear T.P."/>
            <person name="Pidot S.J."/>
        </authorList>
    </citation>
    <scope>NUCLEOTIDE SEQUENCE [LARGE SCALE GENOMIC DNA]</scope>
    <source>
        <strain evidence="2 3">AUSMDU00012717</strain>
    </source>
</reference>
<dbReference type="PANTHER" id="PTHR41252:SF1">
    <property type="entry name" value="BLR2505 PROTEIN"/>
    <property type="match status" value="1"/>
</dbReference>
<dbReference type="EMBL" id="CP046172">
    <property type="protein sequence ID" value="QIS08659.1"/>
    <property type="molecule type" value="Genomic_DNA"/>
</dbReference>
<keyword evidence="3" id="KW-1185">Reference proteome</keyword>
<dbReference type="RefSeq" id="WP_238847067.1">
    <property type="nucleotide sequence ID" value="NZ_CP046172.1"/>
</dbReference>
<dbReference type="SUPFAM" id="SSF54427">
    <property type="entry name" value="NTF2-like"/>
    <property type="match status" value="1"/>
</dbReference>
<dbReference type="Proteomes" id="UP000503540">
    <property type="component" value="Chromosome"/>
</dbReference>
<organism evidence="2 3">
    <name type="scientific">Nocardia arthritidis</name>
    <dbReference type="NCBI Taxonomy" id="228602"/>
    <lineage>
        <taxon>Bacteria</taxon>
        <taxon>Bacillati</taxon>
        <taxon>Actinomycetota</taxon>
        <taxon>Actinomycetes</taxon>
        <taxon>Mycobacteriales</taxon>
        <taxon>Nocardiaceae</taxon>
        <taxon>Nocardia</taxon>
    </lineage>
</organism>
<dbReference type="InterPro" id="IPR032710">
    <property type="entry name" value="NTF2-like_dom_sf"/>
</dbReference>
<dbReference type="Gene3D" id="3.10.450.50">
    <property type="match status" value="1"/>
</dbReference>
<dbReference type="Pfam" id="PF12680">
    <property type="entry name" value="SnoaL_2"/>
    <property type="match status" value="1"/>
</dbReference>
<sequence>MMTEQGNAAAVRAAYDLLDSGDLEGFLELLDPEFVATQSDAVPWRGSYRGPEEAREMFGRVGKFAEATYRADEFIDGGERIVVIGAATITPHLTGRPATVRELHVWRVRDGRLLGLDIFLNAPQNLLTELAQSRCRTARVAS</sequence>
<accession>A0A6G9Y641</accession>
<evidence type="ECO:0000313" key="2">
    <source>
        <dbReference type="EMBL" id="QIS08659.1"/>
    </source>
</evidence>
<protein>
    <submittedName>
        <fullName evidence="2">DUF4440 domain-containing protein</fullName>
    </submittedName>
</protein>
<dbReference type="PANTHER" id="PTHR41252">
    <property type="entry name" value="BLR2505 PROTEIN"/>
    <property type="match status" value="1"/>
</dbReference>
<proteinExistence type="predicted"/>
<dbReference type="KEGG" id="nah:F5544_03725"/>
<gene>
    <name evidence="2" type="ORF">F5544_03725</name>
</gene>
<name>A0A6G9Y641_9NOCA</name>
<dbReference type="InterPro" id="IPR037401">
    <property type="entry name" value="SnoaL-like"/>
</dbReference>
<evidence type="ECO:0000313" key="3">
    <source>
        <dbReference type="Proteomes" id="UP000503540"/>
    </source>
</evidence>
<evidence type="ECO:0000259" key="1">
    <source>
        <dbReference type="Pfam" id="PF12680"/>
    </source>
</evidence>
<dbReference type="AlphaFoldDB" id="A0A6G9Y641"/>